<dbReference type="AlphaFoldDB" id="A0AA35PIU2"/>
<dbReference type="Proteomes" id="UP001178461">
    <property type="component" value="Chromosome 13"/>
</dbReference>
<dbReference type="PANTHER" id="PTHR14388">
    <property type="entry name" value="T CELL-SPECIFIC ADAPTER PROTEIN TSAD"/>
    <property type="match status" value="1"/>
</dbReference>
<dbReference type="GO" id="GO:0019902">
    <property type="term" value="F:phosphatase binding"/>
    <property type="evidence" value="ECO:0007669"/>
    <property type="project" value="TreeGrafter"/>
</dbReference>
<sequence>MLKQILTDMYVDPELLAELSEEQKQILFFKMRQEQIRRWKEREVAVTSPQPAVKKVHGKSVQWKLGADGDVWVWVMGEHSLDKPYDQLCSDLLAEKVKQQSLQEAGAIRRNLAEGFAEHSASSPLHYPSDTQFGSESQGGSKNLANWDVYKAVKKEPVPENARNQEYAQAPTSKPRGIEQMLADSINHSRKYGLRQRKEEEMNTIVNESITQEVTLNRTYESMEKLDKEDPVWLETLERAKAADERRRSLARQARDDYKRLSLQGTRKGKVAGVSTVFKTGEQKRPLPPPPLPPKPKHLSAGMTNGKPDRHFNHQESRRTSKRFGTWELPDPGQ</sequence>
<dbReference type="PANTHER" id="PTHR14388:SF5">
    <property type="entry name" value="SH2 DOMAIN-CONTAINING PROTEIN 4A"/>
    <property type="match status" value="1"/>
</dbReference>
<evidence type="ECO:0000313" key="3">
    <source>
        <dbReference type="EMBL" id="CAI5789714.1"/>
    </source>
</evidence>
<protein>
    <submittedName>
        <fullName evidence="3">SH2 domain-containing protein</fullName>
    </submittedName>
</protein>
<dbReference type="EMBL" id="OX395138">
    <property type="protein sequence ID" value="CAI5789714.1"/>
    <property type="molecule type" value="Genomic_DNA"/>
</dbReference>
<accession>A0AA35PIU2</accession>
<keyword evidence="1" id="KW-0727">SH2 domain</keyword>
<dbReference type="GO" id="GO:0005737">
    <property type="term" value="C:cytoplasm"/>
    <property type="evidence" value="ECO:0007669"/>
    <property type="project" value="TreeGrafter"/>
</dbReference>
<evidence type="ECO:0000256" key="1">
    <source>
        <dbReference type="ARBA" id="ARBA00022999"/>
    </source>
</evidence>
<evidence type="ECO:0000313" key="4">
    <source>
        <dbReference type="Proteomes" id="UP001178461"/>
    </source>
</evidence>
<keyword evidence="4" id="KW-1185">Reference proteome</keyword>
<proteinExistence type="predicted"/>
<name>A0AA35PIU2_9SAUR</name>
<feature type="region of interest" description="Disordered" evidence="2">
    <location>
        <begin position="121"/>
        <end position="140"/>
    </location>
</feature>
<gene>
    <name evidence="3" type="ORF">PODLI_1B025350</name>
</gene>
<feature type="compositionally biased region" description="Polar residues" evidence="2">
    <location>
        <begin position="129"/>
        <end position="140"/>
    </location>
</feature>
<reference evidence="3" key="1">
    <citation type="submission" date="2022-12" db="EMBL/GenBank/DDBJ databases">
        <authorList>
            <person name="Alioto T."/>
            <person name="Alioto T."/>
            <person name="Gomez Garrido J."/>
        </authorList>
    </citation>
    <scope>NUCLEOTIDE SEQUENCE</scope>
</reference>
<feature type="region of interest" description="Disordered" evidence="2">
    <location>
        <begin position="277"/>
        <end position="334"/>
    </location>
</feature>
<feature type="compositionally biased region" description="Basic and acidic residues" evidence="2">
    <location>
        <begin position="307"/>
        <end position="319"/>
    </location>
</feature>
<organism evidence="3 4">
    <name type="scientific">Podarcis lilfordi</name>
    <name type="common">Lilford's wall lizard</name>
    <dbReference type="NCBI Taxonomy" id="74358"/>
    <lineage>
        <taxon>Eukaryota</taxon>
        <taxon>Metazoa</taxon>
        <taxon>Chordata</taxon>
        <taxon>Craniata</taxon>
        <taxon>Vertebrata</taxon>
        <taxon>Euteleostomi</taxon>
        <taxon>Lepidosauria</taxon>
        <taxon>Squamata</taxon>
        <taxon>Bifurcata</taxon>
        <taxon>Unidentata</taxon>
        <taxon>Episquamata</taxon>
        <taxon>Laterata</taxon>
        <taxon>Lacertibaenia</taxon>
        <taxon>Lacertidae</taxon>
        <taxon>Podarcis</taxon>
    </lineage>
</organism>
<evidence type="ECO:0000256" key="2">
    <source>
        <dbReference type="SAM" id="MobiDB-lite"/>
    </source>
</evidence>